<sequence length="39" mass="4234">MILSATNPMIGLNQNKSVYFRSVIINKPGGLQNSPGLFL</sequence>
<dbReference type="EMBL" id="CADCTJ010000084">
    <property type="protein sequence ID" value="CAA9215092.1"/>
    <property type="molecule type" value="Genomic_DNA"/>
</dbReference>
<reference evidence="1" key="1">
    <citation type="submission" date="2020-02" db="EMBL/GenBank/DDBJ databases">
        <authorList>
            <person name="Meier V. D."/>
        </authorList>
    </citation>
    <scope>NUCLEOTIDE SEQUENCE</scope>
    <source>
        <strain evidence="1">AVDCRST_MAG95</strain>
    </source>
</reference>
<dbReference type="AlphaFoldDB" id="A0A6J4H9A3"/>
<gene>
    <name evidence="1" type="ORF">AVDCRST_MAG95-286</name>
</gene>
<name>A0A6J4H9A3_9BACT</name>
<proteinExistence type="predicted"/>
<accession>A0A6J4H9A3</accession>
<evidence type="ECO:0000313" key="1">
    <source>
        <dbReference type="EMBL" id="CAA9215092.1"/>
    </source>
</evidence>
<protein>
    <submittedName>
        <fullName evidence="1">Uncharacterized protein</fullName>
    </submittedName>
</protein>
<organism evidence="1">
    <name type="scientific">uncultured Adhaeribacter sp</name>
    <dbReference type="NCBI Taxonomy" id="448109"/>
    <lineage>
        <taxon>Bacteria</taxon>
        <taxon>Pseudomonadati</taxon>
        <taxon>Bacteroidota</taxon>
        <taxon>Cytophagia</taxon>
        <taxon>Cytophagales</taxon>
        <taxon>Hymenobacteraceae</taxon>
        <taxon>Adhaeribacter</taxon>
        <taxon>environmental samples</taxon>
    </lineage>
</organism>